<keyword evidence="2 4" id="KW-0808">Transferase</keyword>
<keyword evidence="5" id="KW-1185">Reference proteome</keyword>
<accession>A0A381E7Z3</accession>
<dbReference type="GO" id="GO:0008168">
    <property type="term" value="F:methyltransferase activity"/>
    <property type="evidence" value="ECO:0007669"/>
    <property type="project" value="UniProtKB-KW"/>
</dbReference>
<sequence>MHPRVAHNYAKQGYYPTDDGTLRGIDHLLARSEQPLKFLDPCCGCGDALVYLARGERFPFATCYGIEDDVERAALARQKIRQLLQGDALDSKVTTGAVDVLFLNPPYGWSLRDSEAGEKSEKLEHRFLRHFYPALHAGGLLIYIVPEYSVDKDCLGWLQARFEDIGVWAAATDRFKQIVIVAKKRAMPGAADKALRTQFERWQAGEEAWPVLPDQPLDRYVTSDNNKALHMQVTDLDVAGVTAVLAEYGGLWQDFNTRFGVSDSGMAIRPVHDLTDWHTSLLIASGIVSGLVDNGRQRLLVKGRTVKMKTVRQREDENGEIVAEEHRDRFETVIKAIDLTPDAPTYGDILIIK</sequence>
<protein>
    <submittedName>
        <fullName evidence="4">Type I restriction-modification system methyltransferase subunit</fullName>
    </submittedName>
</protein>
<evidence type="ECO:0000259" key="3">
    <source>
        <dbReference type="Pfam" id="PF19587"/>
    </source>
</evidence>
<proteinExistence type="predicted"/>
<evidence type="ECO:0000256" key="1">
    <source>
        <dbReference type="ARBA" id="ARBA00022603"/>
    </source>
</evidence>
<dbReference type="InterPro" id="IPR046076">
    <property type="entry name" value="DUF6094"/>
</dbReference>
<dbReference type="RefSeq" id="WP_147293478.1">
    <property type="nucleotide sequence ID" value="NZ_JBHLZC010000005.1"/>
</dbReference>
<dbReference type="PRINTS" id="PR00507">
    <property type="entry name" value="N12N6MTFRASE"/>
</dbReference>
<evidence type="ECO:0000256" key="2">
    <source>
        <dbReference type="ARBA" id="ARBA00022679"/>
    </source>
</evidence>
<dbReference type="GO" id="GO:0003676">
    <property type="term" value="F:nucleic acid binding"/>
    <property type="evidence" value="ECO:0007669"/>
    <property type="project" value="InterPro"/>
</dbReference>
<evidence type="ECO:0000313" key="4">
    <source>
        <dbReference type="EMBL" id="SUX22885.1"/>
    </source>
</evidence>
<dbReference type="EMBL" id="UFUW01000001">
    <property type="protein sequence ID" value="SUX22885.1"/>
    <property type="molecule type" value="Genomic_DNA"/>
</dbReference>
<dbReference type="GO" id="GO:0032259">
    <property type="term" value="P:methylation"/>
    <property type="evidence" value="ECO:0007669"/>
    <property type="project" value="UniProtKB-KW"/>
</dbReference>
<gene>
    <name evidence="4" type="ORF">NCTC13294_01365</name>
</gene>
<organism evidence="4 5">
    <name type="scientific">Cardiobacterium valvarum</name>
    <dbReference type="NCBI Taxonomy" id="194702"/>
    <lineage>
        <taxon>Bacteria</taxon>
        <taxon>Pseudomonadati</taxon>
        <taxon>Pseudomonadota</taxon>
        <taxon>Gammaproteobacteria</taxon>
        <taxon>Cardiobacteriales</taxon>
        <taxon>Cardiobacteriaceae</taxon>
        <taxon>Cardiobacterium</taxon>
    </lineage>
</organism>
<dbReference type="Pfam" id="PF19587">
    <property type="entry name" value="DUF6094"/>
    <property type="match status" value="1"/>
</dbReference>
<dbReference type="AlphaFoldDB" id="A0A381E7Z3"/>
<feature type="domain" description="DUF6094" evidence="3">
    <location>
        <begin position="8"/>
        <end position="221"/>
    </location>
</feature>
<name>A0A381E7Z3_9GAMM</name>
<dbReference type="Gene3D" id="3.40.50.150">
    <property type="entry name" value="Vaccinia Virus protein VP39"/>
    <property type="match status" value="1"/>
</dbReference>
<reference evidence="4 5" key="1">
    <citation type="submission" date="2018-06" db="EMBL/GenBank/DDBJ databases">
        <authorList>
            <consortium name="Pathogen Informatics"/>
            <person name="Doyle S."/>
        </authorList>
    </citation>
    <scope>NUCLEOTIDE SEQUENCE [LARGE SCALE GENOMIC DNA]</scope>
    <source>
        <strain evidence="4 5">NCTC13294</strain>
    </source>
</reference>
<evidence type="ECO:0000313" key="5">
    <source>
        <dbReference type="Proteomes" id="UP000254572"/>
    </source>
</evidence>
<keyword evidence="1 4" id="KW-0489">Methyltransferase</keyword>
<dbReference type="InterPro" id="IPR029063">
    <property type="entry name" value="SAM-dependent_MTases_sf"/>
</dbReference>
<dbReference type="OrthoDB" id="1843260at2"/>
<dbReference type="Proteomes" id="UP000254572">
    <property type="component" value="Unassembled WGS sequence"/>
</dbReference>
<dbReference type="InterPro" id="IPR002052">
    <property type="entry name" value="DNA_methylase_N6_adenine_CS"/>
</dbReference>
<dbReference type="SUPFAM" id="SSF53335">
    <property type="entry name" value="S-adenosyl-L-methionine-dependent methyltransferases"/>
    <property type="match status" value="1"/>
</dbReference>
<dbReference type="CDD" id="cd02440">
    <property type="entry name" value="AdoMet_MTases"/>
    <property type="match status" value="1"/>
</dbReference>
<dbReference type="PROSITE" id="PS00092">
    <property type="entry name" value="N6_MTASE"/>
    <property type="match status" value="1"/>
</dbReference>